<dbReference type="SUPFAM" id="SSF51735">
    <property type="entry name" value="NAD(P)-binding Rossmann-fold domains"/>
    <property type="match status" value="1"/>
</dbReference>
<dbReference type="Proteomes" id="UP000503264">
    <property type="component" value="Chromosome"/>
</dbReference>
<protein>
    <submittedName>
        <fullName evidence="3">Glucosamine-6-P synthase, isomerase subunit PtmF</fullName>
        <ecNumber evidence="3">2.6.1.16</ecNumber>
    </submittedName>
</protein>
<dbReference type="Gene3D" id="3.40.50.720">
    <property type="entry name" value="NAD(P)-binding Rossmann-like Domain"/>
    <property type="match status" value="1"/>
</dbReference>
<dbReference type="Pfam" id="PF01408">
    <property type="entry name" value="GFO_IDH_MocA"/>
    <property type="match status" value="1"/>
</dbReference>
<dbReference type="PANTHER" id="PTHR43377">
    <property type="entry name" value="BILIVERDIN REDUCTASE A"/>
    <property type="match status" value="1"/>
</dbReference>
<dbReference type="InterPro" id="IPR051450">
    <property type="entry name" value="Gfo/Idh/MocA_Oxidoreductases"/>
</dbReference>
<dbReference type="GO" id="GO:0004360">
    <property type="term" value="F:glutamine-fructose-6-phosphate transaminase (isomerizing) activity"/>
    <property type="evidence" value="ECO:0007669"/>
    <property type="project" value="UniProtKB-EC"/>
</dbReference>
<keyword evidence="4" id="KW-1185">Reference proteome</keyword>
<evidence type="ECO:0000259" key="1">
    <source>
        <dbReference type="Pfam" id="PF01408"/>
    </source>
</evidence>
<dbReference type="GO" id="GO:0016853">
    <property type="term" value="F:isomerase activity"/>
    <property type="evidence" value="ECO:0007669"/>
    <property type="project" value="UniProtKB-KW"/>
</dbReference>
<evidence type="ECO:0000313" key="3">
    <source>
        <dbReference type="EMBL" id="QCD44007.1"/>
    </source>
</evidence>
<accession>A0A6G5QEL8</accession>
<dbReference type="EC" id="2.6.1.16" evidence="3"/>
<dbReference type="AlphaFoldDB" id="A0A6G5QEL8"/>
<proteinExistence type="predicted"/>
<dbReference type="InterPro" id="IPR055170">
    <property type="entry name" value="GFO_IDH_MocA-like_dom"/>
</dbReference>
<name>A0A6G5QEL8_9BACT</name>
<dbReference type="SUPFAM" id="SSF55347">
    <property type="entry name" value="Glyceraldehyde-3-phosphate dehydrogenase-like, C-terminal domain"/>
    <property type="match status" value="1"/>
</dbReference>
<evidence type="ECO:0000313" key="4">
    <source>
        <dbReference type="Proteomes" id="UP000503264"/>
    </source>
</evidence>
<gene>
    <name evidence="3" type="primary">ptmF</name>
    <name evidence="3" type="ORF">CMUC_0188</name>
</gene>
<dbReference type="Gene3D" id="3.30.360.10">
    <property type="entry name" value="Dihydrodipicolinate Reductase, domain 2"/>
    <property type="match status" value="1"/>
</dbReference>
<keyword evidence="3" id="KW-0808">Transferase</keyword>
<evidence type="ECO:0000259" key="2">
    <source>
        <dbReference type="Pfam" id="PF22725"/>
    </source>
</evidence>
<sequence length="298" mass="34527">MKALIIGFGSIGKRHFEVLISLKKFDRIDVVSSQELGNIKTFKTLKETPLDEYDYFVIATPTALHYEQLKFIDECVNDKIIFCEKPLFEKLYDFIPKNQIFIGYVLRFHPFILKIKELTKDTKILSINAKCSQYLPTWRMGDYTKCYSAKKELGGGVLLDLSHEIDYVSWICGEFKEIKSINLKISDLKINSDDIAMIMAKTNDTIISLQMDYISKITNRQIFLDTDDFSIFADLINSKLIIADKSCEKNQIDINFERNDMFRAMHNDILNEQKIACSFKEALNVMKTIKTIQEQNNG</sequence>
<dbReference type="PANTHER" id="PTHR43377:SF1">
    <property type="entry name" value="BILIVERDIN REDUCTASE A"/>
    <property type="match status" value="1"/>
</dbReference>
<dbReference type="InterPro" id="IPR036291">
    <property type="entry name" value="NAD(P)-bd_dom_sf"/>
</dbReference>
<reference evidence="3 4" key="1">
    <citation type="submission" date="2016-07" db="EMBL/GenBank/DDBJ databases">
        <title>Comparative genomics of the Campylobacter concisus group.</title>
        <authorList>
            <person name="Miller W.G."/>
            <person name="Yee E."/>
            <person name="Chapman M.H."/>
            <person name="Huynh S."/>
            <person name="Bono J.L."/>
            <person name="On S.L.W."/>
            <person name="StLeger J."/>
            <person name="Foster G."/>
            <person name="Parker C.T."/>
        </authorList>
    </citation>
    <scope>NUCLEOTIDE SEQUENCE [LARGE SCALE GENOMIC DNA]</scope>
    <source>
        <strain evidence="3 4">CCUG 21559</strain>
    </source>
</reference>
<dbReference type="EMBL" id="CP012542">
    <property type="protein sequence ID" value="QCD44007.1"/>
    <property type="molecule type" value="Genomic_DNA"/>
</dbReference>
<organism evidence="3 4">
    <name type="scientific">Campylobacter mucosalis CCUG 21559</name>
    <dbReference type="NCBI Taxonomy" id="1032067"/>
    <lineage>
        <taxon>Bacteria</taxon>
        <taxon>Pseudomonadati</taxon>
        <taxon>Campylobacterota</taxon>
        <taxon>Epsilonproteobacteria</taxon>
        <taxon>Campylobacterales</taxon>
        <taxon>Campylobacteraceae</taxon>
        <taxon>Campylobacter</taxon>
    </lineage>
</organism>
<dbReference type="RefSeq" id="WP_171993296.1">
    <property type="nucleotide sequence ID" value="NZ_CP012542.1"/>
</dbReference>
<dbReference type="InterPro" id="IPR000683">
    <property type="entry name" value="Gfo/Idh/MocA-like_OxRdtase_N"/>
</dbReference>
<feature type="domain" description="Gfo/Idh/MocA-like oxidoreductase N-terminal" evidence="1">
    <location>
        <begin position="2"/>
        <end position="90"/>
    </location>
</feature>
<keyword evidence="3" id="KW-0032">Aminotransferase</keyword>
<keyword evidence="3" id="KW-0413">Isomerase</keyword>
<dbReference type="GO" id="GO:0000166">
    <property type="term" value="F:nucleotide binding"/>
    <property type="evidence" value="ECO:0007669"/>
    <property type="project" value="InterPro"/>
</dbReference>
<feature type="domain" description="GFO/IDH/MocA-like oxidoreductase" evidence="2">
    <location>
        <begin position="123"/>
        <end position="214"/>
    </location>
</feature>
<dbReference type="Pfam" id="PF22725">
    <property type="entry name" value="GFO_IDH_MocA_C3"/>
    <property type="match status" value="1"/>
</dbReference>